<proteinExistence type="inferred from homology"/>
<feature type="binding site" evidence="8">
    <location>
        <position position="97"/>
    </location>
    <ligand>
        <name>GTP</name>
        <dbReference type="ChEBI" id="CHEBI:37565"/>
    </ligand>
</feature>
<dbReference type="EMBL" id="JAGXBM010000003">
    <property type="protein sequence ID" value="MBS3696564.1"/>
    <property type="molecule type" value="Genomic_DNA"/>
</dbReference>
<dbReference type="GO" id="GO:0061603">
    <property type="term" value="F:molybdenum cofactor guanylyltransferase activity"/>
    <property type="evidence" value="ECO:0007669"/>
    <property type="project" value="UniProtKB-EC"/>
</dbReference>
<dbReference type="Pfam" id="PF12804">
    <property type="entry name" value="NTP_transf_3"/>
    <property type="match status" value="1"/>
</dbReference>
<dbReference type="GeneID" id="86196422"/>
<gene>
    <name evidence="8 10" type="primary">mobA</name>
    <name evidence="10" type="ORF">JJQ58_03560</name>
</gene>
<reference evidence="10 11" key="1">
    <citation type="submission" date="2021-05" db="EMBL/GenBank/DDBJ databases">
        <title>Staphylococcus fleurettii isolated from lake water in First Nation community in Manitoba, Canada.</title>
        <authorList>
            <person name="Bashar S."/>
            <person name="Murdock A."/>
            <person name="Patidar R."/>
            <person name="Golding G."/>
            <person name="Farenhorst A."/>
            <person name="Kumar A."/>
        </authorList>
    </citation>
    <scope>NUCLEOTIDE SEQUENCE [LARGE SCALE GENOMIC DNA]</scope>
    <source>
        <strain evidence="10 11">SF002</strain>
    </source>
</reference>
<evidence type="ECO:0000256" key="7">
    <source>
        <dbReference type="ARBA" id="ARBA00023150"/>
    </source>
</evidence>
<keyword evidence="2 8" id="KW-0808">Transferase</keyword>
<keyword evidence="11" id="KW-1185">Reference proteome</keyword>
<keyword evidence="7 8" id="KW-0501">Molybdenum cofactor biosynthesis</keyword>
<dbReference type="RefSeq" id="WP_078356977.1">
    <property type="nucleotide sequence ID" value="NZ_JAEPSA010000002.1"/>
</dbReference>
<accession>A0ABS5MLK0</accession>
<comment type="function">
    <text evidence="8">Transfers a GMP moiety from GTP to Mo-molybdopterin (Mo-MPT) cofactor (Moco or molybdenum cofactor) to form Mo-molybdopterin guanine dinucleotide (Mo-MGD) cofactor.</text>
</comment>
<dbReference type="HAMAP" id="MF_00316">
    <property type="entry name" value="MobA"/>
    <property type="match status" value="1"/>
</dbReference>
<comment type="caution">
    <text evidence="8">Lacks conserved residue(s) required for the propagation of feature annotation.</text>
</comment>
<keyword evidence="6 8" id="KW-0342">GTP-binding</keyword>
<dbReference type="Gene3D" id="3.90.550.10">
    <property type="entry name" value="Spore Coat Polysaccharide Biosynthesis Protein SpsA, Chain A"/>
    <property type="match status" value="1"/>
</dbReference>
<dbReference type="InterPro" id="IPR025877">
    <property type="entry name" value="MobA-like_NTP_Trfase"/>
</dbReference>
<dbReference type="SUPFAM" id="SSF53448">
    <property type="entry name" value="Nucleotide-diphospho-sugar transferases"/>
    <property type="match status" value="1"/>
</dbReference>
<comment type="similarity">
    <text evidence="8">Belongs to the MobA family.</text>
</comment>
<sequence>MIAIILAGGKSSRFGSPKALATIEGEVFYEKIIQTLNQTNLFEKVVISSSDDLKDSFNNYQDIVVDLPEYENNGPLGGIYSVMKKYDTECYFVIACDTPKITEKAISYLYQFFISRVMEEQLDIAGYEVDGKKMPTLAFYSHRVEEDIKDALDQEEFRMKKIYQNKPSQWLNVEFVNDPTNWYQNINYIEDLEKNEL</sequence>
<dbReference type="EC" id="2.7.7.77" evidence="8"/>
<evidence type="ECO:0000256" key="6">
    <source>
        <dbReference type="ARBA" id="ARBA00023134"/>
    </source>
</evidence>
<organism evidence="10 11">
    <name type="scientific">Mammaliicoccus fleurettii</name>
    <dbReference type="NCBI Taxonomy" id="150056"/>
    <lineage>
        <taxon>Bacteria</taxon>
        <taxon>Bacillati</taxon>
        <taxon>Bacillota</taxon>
        <taxon>Bacilli</taxon>
        <taxon>Bacillales</taxon>
        <taxon>Staphylococcaceae</taxon>
        <taxon>Mammaliicoccus</taxon>
    </lineage>
</organism>
<feature type="binding site" evidence="8">
    <location>
        <begin position="6"/>
        <end position="8"/>
    </location>
    <ligand>
        <name>GTP</name>
        <dbReference type="ChEBI" id="CHEBI:37565"/>
    </ligand>
</feature>
<dbReference type="InterPro" id="IPR029044">
    <property type="entry name" value="Nucleotide-diphossugar_trans"/>
</dbReference>
<comment type="catalytic activity">
    <reaction evidence="8">
        <text>Mo-molybdopterin + GTP + H(+) = Mo-molybdopterin guanine dinucleotide + diphosphate</text>
        <dbReference type="Rhea" id="RHEA:34243"/>
        <dbReference type="ChEBI" id="CHEBI:15378"/>
        <dbReference type="ChEBI" id="CHEBI:33019"/>
        <dbReference type="ChEBI" id="CHEBI:37565"/>
        <dbReference type="ChEBI" id="CHEBI:71302"/>
        <dbReference type="ChEBI" id="CHEBI:71310"/>
        <dbReference type="EC" id="2.7.7.77"/>
    </reaction>
</comment>
<comment type="subcellular location">
    <subcellularLocation>
        <location evidence="8">Cytoplasm</location>
    </subcellularLocation>
</comment>
<dbReference type="CDD" id="cd02503">
    <property type="entry name" value="MobA"/>
    <property type="match status" value="1"/>
</dbReference>
<protein>
    <recommendedName>
        <fullName evidence="8">Probable molybdenum cofactor guanylyltransferase</fullName>
        <shortName evidence="8">MoCo guanylyltransferase</shortName>
        <ecNumber evidence="8">2.7.7.77</ecNumber>
    </recommendedName>
    <alternativeName>
        <fullName evidence="8">GTP:molybdopterin guanylyltransferase</fullName>
    </alternativeName>
    <alternativeName>
        <fullName evidence="8">Mo-MPT guanylyltransferase</fullName>
    </alternativeName>
    <alternativeName>
        <fullName evidence="8">Molybdopterin guanylyltransferase</fullName>
    </alternativeName>
    <alternativeName>
        <fullName evidence="8">Molybdopterin-guanine dinucleotide synthase</fullName>
        <shortName evidence="8">MGD synthase</shortName>
    </alternativeName>
</protein>
<keyword evidence="4 8" id="KW-0547">Nucleotide-binding</keyword>
<evidence type="ECO:0000259" key="9">
    <source>
        <dbReference type="Pfam" id="PF12804"/>
    </source>
</evidence>
<evidence type="ECO:0000256" key="1">
    <source>
        <dbReference type="ARBA" id="ARBA00022490"/>
    </source>
</evidence>
<feature type="binding site" evidence="8">
    <location>
        <position position="18"/>
    </location>
    <ligand>
        <name>GTP</name>
        <dbReference type="ChEBI" id="CHEBI:37565"/>
    </ligand>
</feature>
<feature type="binding site" evidence="8">
    <location>
        <position position="66"/>
    </location>
    <ligand>
        <name>GTP</name>
        <dbReference type="ChEBI" id="CHEBI:37565"/>
    </ligand>
</feature>
<dbReference type="PANTHER" id="PTHR19136:SF81">
    <property type="entry name" value="MOLYBDENUM COFACTOR GUANYLYLTRANSFERASE"/>
    <property type="match status" value="1"/>
</dbReference>
<evidence type="ECO:0000256" key="2">
    <source>
        <dbReference type="ARBA" id="ARBA00022679"/>
    </source>
</evidence>
<comment type="caution">
    <text evidence="10">The sequence shown here is derived from an EMBL/GenBank/DDBJ whole genome shotgun (WGS) entry which is preliminary data.</text>
</comment>
<feature type="binding site" evidence="8">
    <location>
        <position position="97"/>
    </location>
    <ligand>
        <name>Mg(2+)</name>
        <dbReference type="ChEBI" id="CHEBI:18420"/>
    </ligand>
</feature>
<comment type="cofactor">
    <cofactor evidence="8">
        <name>Mg(2+)</name>
        <dbReference type="ChEBI" id="CHEBI:18420"/>
    </cofactor>
</comment>
<dbReference type="PANTHER" id="PTHR19136">
    <property type="entry name" value="MOLYBDENUM COFACTOR GUANYLYLTRANSFERASE"/>
    <property type="match status" value="1"/>
</dbReference>
<dbReference type="InterPro" id="IPR013482">
    <property type="entry name" value="Molybde_CF_guanTrfase"/>
</dbReference>
<feature type="domain" description="MobA-like NTP transferase" evidence="9">
    <location>
        <begin position="3"/>
        <end position="163"/>
    </location>
</feature>
<dbReference type="NCBIfam" id="NF001457">
    <property type="entry name" value="PRK00317.1-3"/>
    <property type="match status" value="1"/>
</dbReference>
<comment type="domain">
    <text evidence="8">The N-terminal domain determines nucleotide recognition and specific binding, while the C-terminal domain determines the specific binding to the target protein.</text>
</comment>
<keyword evidence="5 8" id="KW-0460">Magnesium</keyword>
<evidence type="ECO:0000256" key="3">
    <source>
        <dbReference type="ARBA" id="ARBA00022723"/>
    </source>
</evidence>
<keyword evidence="10" id="KW-0548">Nucleotidyltransferase</keyword>
<keyword evidence="1 8" id="KW-0963">Cytoplasm</keyword>
<evidence type="ECO:0000256" key="4">
    <source>
        <dbReference type="ARBA" id="ARBA00022741"/>
    </source>
</evidence>
<keyword evidence="3 8" id="KW-0479">Metal-binding</keyword>
<dbReference type="Proteomes" id="UP000681586">
    <property type="component" value="Unassembled WGS sequence"/>
</dbReference>
<name>A0ABS5MLK0_9STAP</name>
<evidence type="ECO:0000256" key="5">
    <source>
        <dbReference type="ARBA" id="ARBA00022842"/>
    </source>
</evidence>
<evidence type="ECO:0000313" key="11">
    <source>
        <dbReference type="Proteomes" id="UP000681586"/>
    </source>
</evidence>
<evidence type="ECO:0000313" key="10">
    <source>
        <dbReference type="EMBL" id="MBS3696564.1"/>
    </source>
</evidence>
<evidence type="ECO:0000256" key="8">
    <source>
        <dbReference type="HAMAP-Rule" id="MF_00316"/>
    </source>
</evidence>